<name>A0A7J7KG64_BUGNE</name>
<dbReference type="GO" id="GO:0005886">
    <property type="term" value="C:plasma membrane"/>
    <property type="evidence" value="ECO:0007669"/>
    <property type="project" value="UniProtKB-SubCell"/>
</dbReference>
<dbReference type="OrthoDB" id="5867527at2759"/>
<keyword evidence="7 9" id="KW-0472">Membrane</keyword>
<comment type="subcellular location">
    <subcellularLocation>
        <location evidence="1 9">Cell membrane</location>
        <topology evidence="1 9">Multi-pass membrane protein</topology>
    </subcellularLocation>
</comment>
<accession>A0A7J7KG64</accession>
<sequence>MFYLPSVHWAVLNRSIGMDINKIVQTLRQLEHINPDTRDKVTKYLIKHIDRSLSYTKEIRKGACARFKQRMADCGCFCGKRYGNFMITIYIVTKMLYVGDAVVQLYMMNHFLGTDYIFYGVDVLRDLSSTGTYLASKRFPRVTLCDFLVRSMAKNHPYTVQCTLPVNLFNEKIFIFIWFWLVLLVLMNLMSLTYWLWIAFTTNRRSYIKTYLRVANKYSKKVDHMKLNAFSNKYLRQDGHFMLRMIGKNTNDVMVSELITALWDAFSREYDRSHQKQEV</sequence>
<dbReference type="PROSITE" id="PS51013">
    <property type="entry name" value="PANNEXIN"/>
    <property type="match status" value="1"/>
</dbReference>
<dbReference type="EMBL" id="VXIV02000654">
    <property type="protein sequence ID" value="KAF6036881.1"/>
    <property type="molecule type" value="Genomic_DNA"/>
</dbReference>
<evidence type="ECO:0000313" key="10">
    <source>
        <dbReference type="EMBL" id="KAF6036881.1"/>
    </source>
</evidence>
<dbReference type="GO" id="GO:0034220">
    <property type="term" value="P:monoatomic ion transmembrane transport"/>
    <property type="evidence" value="ECO:0007669"/>
    <property type="project" value="UniProtKB-KW"/>
</dbReference>
<dbReference type="GO" id="GO:0005921">
    <property type="term" value="C:gap junction"/>
    <property type="evidence" value="ECO:0007669"/>
    <property type="project" value="UniProtKB-UniRule"/>
</dbReference>
<comment type="caution">
    <text evidence="9">Lacks conserved residue(s) required for the propagation of feature annotation.</text>
</comment>
<evidence type="ECO:0000256" key="9">
    <source>
        <dbReference type="RuleBase" id="RU010713"/>
    </source>
</evidence>
<dbReference type="Pfam" id="PF00876">
    <property type="entry name" value="Innexin"/>
    <property type="match status" value="1"/>
</dbReference>
<evidence type="ECO:0000256" key="8">
    <source>
        <dbReference type="ARBA" id="ARBA00023303"/>
    </source>
</evidence>
<reference evidence="10" key="1">
    <citation type="submission" date="2020-06" db="EMBL/GenBank/DDBJ databases">
        <title>Draft genome of Bugula neritina, a colonial animal packing powerful symbionts and potential medicines.</title>
        <authorList>
            <person name="Rayko M."/>
        </authorList>
    </citation>
    <scope>NUCLEOTIDE SEQUENCE [LARGE SCALE GENOMIC DNA]</scope>
    <source>
        <strain evidence="10">Kwan_BN1</strain>
    </source>
</reference>
<evidence type="ECO:0000256" key="7">
    <source>
        <dbReference type="ARBA" id="ARBA00023136"/>
    </source>
</evidence>
<evidence type="ECO:0000256" key="1">
    <source>
        <dbReference type="ARBA" id="ARBA00004651"/>
    </source>
</evidence>
<evidence type="ECO:0000256" key="5">
    <source>
        <dbReference type="ARBA" id="ARBA00022989"/>
    </source>
</evidence>
<feature type="transmembrane region" description="Helical" evidence="9">
    <location>
        <begin position="87"/>
        <end position="107"/>
    </location>
</feature>
<evidence type="ECO:0000256" key="3">
    <source>
        <dbReference type="ARBA" id="ARBA00022475"/>
    </source>
</evidence>
<dbReference type="PRINTS" id="PR01262">
    <property type="entry name" value="INNEXIN"/>
</dbReference>
<protein>
    <recommendedName>
        <fullName evidence="9">Innexin</fullName>
    </recommendedName>
</protein>
<proteinExistence type="inferred from homology"/>
<dbReference type="InterPro" id="IPR000990">
    <property type="entry name" value="Innexin"/>
</dbReference>
<comment type="similarity">
    <text evidence="9">Belongs to the pannexin family.</text>
</comment>
<comment type="caution">
    <text evidence="10">The sequence shown here is derived from an EMBL/GenBank/DDBJ whole genome shotgun (WGS) entry which is preliminary data.</text>
</comment>
<comment type="function">
    <text evidence="9">Structural component of the gap junctions.</text>
</comment>
<feature type="transmembrane region" description="Helical" evidence="9">
    <location>
        <begin position="173"/>
        <end position="197"/>
    </location>
</feature>
<evidence type="ECO:0000256" key="2">
    <source>
        <dbReference type="ARBA" id="ARBA00022448"/>
    </source>
</evidence>
<keyword evidence="2 9" id="KW-0813">Transport</keyword>
<evidence type="ECO:0000256" key="6">
    <source>
        <dbReference type="ARBA" id="ARBA00023065"/>
    </source>
</evidence>
<dbReference type="PANTHER" id="PTHR11893">
    <property type="entry name" value="INNEXIN"/>
    <property type="match status" value="1"/>
</dbReference>
<keyword evidence="11" id="KW-1185">Reference proteome</keyword>
<dbReference type="PANTHER" id="PTHR11893:SF36">
    <property type="entry name" value="INNEXIN-5"/>
    <property type="match status" value="1"/>
</dbReference>
<organism evidence="10 11">
    <name type="scientific">Bugula neritina</name>
    <name type="common">Brown bryozoan</name>
    <name type="synonym">Sertularia neritina</name>
    <dbReference type="NCBI Taxonomy" id="10212"/>
    <lineage>
        <taxon>Eukaryota</taxon>
        <taxon>Metazoa</taxon>
        <taxon>Spiralia</taxon>
        <taxon>Lophotrochozoa</taxon>
        <taxon>Bryozoa</taxon>
        <taxon>Gymnolaemata</taxon>
        <taxon>Cheilostomatida</taxon>
        <taxon>Flustrina</taxon>
        <taxon>Buguloidea</taxon>
        <taxon>Bugulidae</taxon>
        <taxon>Bugula</taxon>
    </lineage>
</organism>
<keyword evidence="4 9" id="KW-0812">Transmembrane</keyword>
<keyword evidence="5 9" id="KW-1133">Transmembrane helix</keyword>
<keyword evidence="6 9" id="KW-0406">Ion transport</keyword>
<evidence type="ECO:0000313" key="11">
    <source>
        <dbReference type="Proteomes" id="UP000593567"/>
    </source>
</evidence>
<evidence type="ECO:0000256" key="4">
    <source>
        <dbReference type="ARBA" id="ARBA00022692"/>
    </source>
</evidence>
<dbReference type="Proteomes" id="UP000593567">
    <property type="component" value="Unassembled WGS sequence"/>
</dbReference>
<dbReference type="AlphaFoldDB" id="A0A7J7KG64"/>
<keyword evidence="3" id="KW-1003">Cell membrane</keyword>
<gene>
    <name evidence="9" type="primary">inx</name>
    <name evidence="10" type="ORF">EB796_004807</name>
</gene>
<keyword evidence="8 9" id="KW-0407">Ion channel</keyword>